<keyword evidence="3" id="KW-1185">Reference proteome</keyword>
<dbReference type="InterPro" id="IPR050640">
    <property type="entry name" value="Bact_2-comp_sensor_kinase"/>
</dbReference>
<proteinExistence type="predicted"/>
<dbReference type="PANTHER" id="PTHR34220:SF7">
    <property type="entry name" value="SENSOR HISTIDINE KINASE YPDA"/>
    <property type="match status" value="1"/>
</dbReference>
<evidence type="ECO:0000313" key="3">
    <source>
        <dbReference type="Proteomes" id="UP000326380"/>
    </source>
</evidence>
<comment type="caution">
    <text evidence="2">The sequence shown here is derived from an EMBL/GenBank/DDBJ whole genome shotgun (WGS) entry which is preliminary data.</text>
</comment>
<evidence type="ECO:0000259" key="1">
    <source>
        <dbReference type="Pfam" id="PF06580"/>
    </source>
</evidence>
<organism evidence="2 3">
    <name type="scientific">Hymenobacter busanensis</name>
    <dbReference type="NCBI Taxonomy" id="2607656"/>
    <lineage>
        <taxon>Bacteria</taxon>
        <taxon>Pseudomonadati</taxon>
        <taxon>Bacteroidota</taxon>
        <taxon>Cytophagia</taxon>
        <taxon>Cytophagales</taxon>
        <taxon>Hymenobacteraceae</taxon>
        <taxon>Hymenobacter</taxon>
    </lineage>
</organism>
<name>A0A7L4ZWI1_9BACT</name>
<dbReference type="GO" id="GO:0016020">
    <property type="term" value="C:membrane"/>
    <property type="evidence" value="ECO:0007669"/>
    <property type="project" value="InterPro"/>
</dbReference>
<dbReference type="Pfam" id="PF06580">
    <property type="entry name" value="His_kinase"/>
    <property type="match status" value="1"/>
</dbReference>
<dbReference type="GO" id="GO:0000155">
    <property type="term" value="F:phosphorelay sensor kinase activity"/>
    <property type="evidence" value="ECO:0007669"/>
    <property type="project" value="InterPro"/>
</dbReference>
<dbReference type="RefSeq" id="WP_151079377.1">
    <property type="nucleotide sequence ID" value="NZ_CP047647.1"/>
</dbReference>
<dbReference type="InterPro" id="IPR010559">
    <property type="entry name" value="Sig_transdc_His_kin_internal"/>
</dbReference>
<dbReference type="Gene3D" id="3.30.565.10">
    <property type="entry name" value="Histidine kinase-like ATPase, C-terminal domain"/>
    <property type="match status" value="1"/>
</dbReference>
<protein>
    <recommendedName>
        <fullName evidence="1">Signal transduction histidine kinase internal region domain-containing protein</fullName>
    </recommendedName>
</protein>
<accession>A0A7L4ZWI1</accession>
<dbReference type="PANTHER" id="PTHR34220">
    <property type="entry name" value="SENSOR HISTIDINE KINASE YPDA"/>
    <property type="match status" value="1"/>
</dbReference>
<gene>
    <name evidence="2" type="ORF">F0P96_13260</name>
</gene>
<dbReference type="EMBL" id="VTWU01000004">
    <property type="protein sequence ID" value="KAA9332436.1"/>
    <property type="molecule type" value="Genomic_DNA"/>
</dbReference>
<dbReference type="Proteomes" id="UP000326380">
    <property type="component" value="Unassembled WGS sequence"/>
</dbReference>
<dbReference type="InterPro" id="IPR036890">
    <property type="entry name" value="HATPase_C_sf"/>
</dbReference>
<evidence type="ECO:0000313" key="2">
    <source>
        <dbReference type="EMBL" id="KAA9332436.1"/>
    </source>
</evidence>
<dbReference type="AlphaFoldDB" id="A0A7L4ZWI1"/>
<reference evidence="2 3" key="1">
    <citation type="submission" date="2019-09" db="EMBL/GenBank/DDBJ databases">
        <title>Genome sequence of Hymenobacter sp. M3.</title>
        <authorList>
            <person name="Srinivasan S."/>
        </authorList>
    </citation>
    <scope>NUCLEOTIDE SEQUENCE [LARGE SCALE GENOMIC DNA]</scope>
    <source>
        <strain evidence="2 3">M3</strain>
    </source>
</reference>
<sequence>MLPSFLLKLFPRRPGRADAVVMAVYWLVAAPLLFIEYRAEFSLPRAVAGTAFTALLDSATVLLAVHGLLPRLLTAGQRTGALALVPAFVLLSGVGYVWGLEVVFGQQVSWQPLSLVYAAVSHARSYGLLAVVLTGKHYHDTQQRLLGAQKAQAESELRLLKAQIDPHFLFNNLNILHVLIAQDTDVASHYLDRFAGLYRYLIRHRDADFVPLAEELRFFDDYVYLLRHRFGAAYAFDTTLAPSLDPATRHVVPGTLQILVENAIKHNRGDEDSPLVVTLEVCADHLSVRNPVQPKRTAPESGGTGLLNLQARYRILTGQPVQVQRGPVFAVTVPLLTHTARRAAPAPAPLLAETAP</sequence>
<feature type="domain" description="Signal transduction histidine kinase internal region" evidence="1">
    <location>
        <begin position="155"/>
        <end position="232"/>
    </location>
</feature>